<dbReference type="InterPro" id="IPR003593">
    <property type="entry name" value="AAA+_ATPase"/>
</dbReference>
<dbReference type="InterPro" id="IPR052026">
    <property type="entry name" value="ExeA_AAA_ATPase_DNA-bind"/>
</dbReference>
<dbReference type="InterPro" id="IPR027417">
    <property type="entry name" value="P-loop_NTPase"/>
</dbReference>
<evidence type="ECO:0000313" key="3">
    <source>
        <dbReference type="Proteomes" id="UP000188532"/>
    </source>
</evidence>
<reference evidence="2 3" key="1">
    <citation type="submission" date="2017-02" db="EMBL/GenBank/DDBJ databases">
        <title>Complete genome sequences of Mycobacterium kansasii strains isolated from rhesus macaques.</title>
        <authorList>
            <person name="Panda A."/>
            <person name="Nagaraj S."/>
            <person name="Zhao X."/>
            <person name="Tettelin H."/>
            <person name="Detolla L.J."/>
        </authorList>
    </citation>
    <scope>NUCLEOTIDE SEQUENCE [LARGE SCALE GENOMIC DNA]</scope>
    <source>
        <strain evidence="2 3">11-3469</strain>
    </source>
</reference>
<organism evidence="2 3">
    <name type="scientific">Mycobacterium kansasii</name>
    <dbReference type="NCBI Taxonomy" id="1768"/>
    <lineage>
        <taxon>Bacteria</taxon>
        <taxon>Bacillati</taxon>
        <taxon>Actinomycetota</taxon>
        <taxon>Actinomycetes</taxon>
        <taxon>Mycobacteriales</taxon>
        <taxon>Mycobacteriaceae</taxon>
        <taxon>Mycobacterium</taxon>
    </lineage>
</organism>
<feature type="domain" description="AAA+ ATPase" evidence="1">
    <location>
        <begin position="21"/>
        <end position="156"/>
    </location>
</feature>
<name>A0A1V3XDK0_MYCKA</name>
<dbReference type="AlphaFoldDB" id="A0A1V3XDK0"/>
<dbReference type="SUPFAM" id="SSF52540">
    <property type="entry name" value="P-loop containing nucleoside triphosphate hydrolases"/>
    <property type="match status" value="1"/>
</dbReference>
<dbReference type="Gene3D" id="3.40.50.300">
    <property type="entry name" value="P-loop containing nucleotide triphosphate hydrolases"/>
    <property type="match status" value="1"/>
</dbReference>
<dbReference type="EMBL" id="MVBN01000003">
    <property type="protein sequence ID" value="OOK77160.1"/>
    <property type="molecule type" value="Genomic_DNA"/>
</dbReference>
<sequence length="247" mass="26194">MLHRHPGHAEAVARITWCVDQHAIGVITGEVGAGKTVAIRAATAALDPARHVIIYLPNPSVGVRGMLHHVVGALGRVPSFYTATLAPQAAEALAAEHAERGRTPVVVIDEAHLLDNAQMEAVRMLTNHDMDSGSPFAALLVGQPTLRHRLRLGVLAALDQRIAVRYAISGMQPTDTADYIAHHAKIAGRTDPLFSDDAITLIHNAARGHPRAVNNLAVHALTAAFAAKSSIVDEKSARIAVTESGHD</sequence>
<evidence type="ECO:0000259" key="1">
    <source>
        <dbReference type="SMART" id="SM00382"/>
    </source>
</evidence>
<dbReference type="InterPro" id="IPR049945">
    <property type="entry name" value="AAA_22"/>
</dbReference>
<comment type="caution">
    <text evidence="2">The sequence shown here is derived from an EMBL/GenBank/DDBJ whole genome shotgun (WGS) entry which is preliminary data.</text>
</comment>
<evidence type="ECO:0000313" key="2">
    <source>
        <dbReference type="EMBL" id="OOK77160.1"/>
    </source>
</evidence>
<dbReference type="GO" id="GO:0016887">
    <property type="term" value="F:ATP hydrolysis activity"/>
    <property type="evidence" value="ECO:0007669"/>
    <property type="project" value="InterPro"/>
</dbReference>
<dbReference type="Pfam" id="PF13401">
    <property type="entry name" value="AAA_22"/>
    <property type="match status" value="1"/>
</dbReference>
<protein>
    <recommendedName>
        <fullName evidence="1">AAA+ ATPase domain-containing protein</fullName>
    </recommendedName>
</protein>
<proteinExistence type="predicted"/>
<dbReference type="SMART" id="SM00382">
    <property type="entry name" value="AAA"/>
    <property type="match status" value="1"/>
</dbReference>
<gene>
    <name evidence="2" type="ORF">BZL29_3003</name>
</gene>
<dbReference type="PANTHER" id="PTHR35894:SF1">
    <property type="entry name" value="PHOSPHORIBULOKINASE _ URIDINE KINASE FAMILY"/>
    <property type="match status" value="1"/>
</dbReference>
<dbReference type="PANTHER" id="PTHR35894">
    <property type="entry name" value="GENERAL SECRETION PATHWAY PROTEIN A-RELATED"/>
    <property type="match status" value="1"/>
</dbReference>
<dbReference type="Proteomes" id="UP000188532">
    <property type="component" value="Unassembled WGS sequence"/>
</dbReference>
<accession>A0A1V3XDK0</accession>